<feature type="transmembrane region" description="Helical" evidence="1">
    <location>
        <begin position="118"/>
        <end position="136"/>
    </location>
</feature>
<organism evidence="2 3">
    <name type="scientific">Chitinophaga skermanii</name>
    <dbReference type="NCBI Taxonomy" id="331697"/>
    <lineage>
        <taxon>Bacteria</taxon>
        <taxon>Pseudomonadati</taxon>
        <taxon>Bacteroidota</taxon>
        <taxon>Chitinophagia</taxon>
        <taxon>Chitinophagales</taxon>
        <taxon>Chitinophagaceae</taxon>
        <taxon>Chitinophaga</taxon>
    </lineage>
</organism>
<evidence type="ECO:0000313" key="3">
    <source>
        <dbReference type="Proteomes" id="UP000249547"/>
    </source>
</evidence>
<feature type="transmembrane region" description="Helical" evidence="1">
    <location>
        <begin position="55"/>
        <end position="78"/>
    </location>
</feature>
<dbReference type="Proteomes" id="UP000249547">
    <property type="component" value="Unassembled WGS sequence"/>
</dbReference>
<reference evidence="2 3" key="1">
    <citation type="submission" date="2018-06" db="EMBL/GenBank/DDBJ databases">
        <title>Genomic Encyclopedia of Archaeal and Bacterial Type Strains, Phase II (KMG-II): from individual species to whole genera.</title>
        <authorList>
            <person name="Goeker M."/>
        </authorList>
    </citation>
    <scope>NUCLEOTIDE SEQUENCE [LARGE SCALE GENOMIC DNA]</scope>
    <source>
        <strain evidence="2 3">DSM 23857</strain>
    </source>
</reference>
<evidence type="ECO:0000256" key="1">
    <source>
        <dbReference type="SAM" id="Phobius"/>
    </source>
</evidence>
<feature type="transmembrane region" description="Helical" evidence="1">
    <location>
        <begin position="24"/>
        <end position="43"/>
    </location>
</feature>
<evidence type="ECO:0000313" key="2">
    <source>
        <dbReference type="EMBL" id="RAJ00374.1"/>
    </source>
</evidence>
<proteinExistence type="predicted"/>
<accession>A0A327Q912</accession>
<keyword evidence="1" id="KW-1133">Transmembrane helix</keyword>
<protein>
    <submittedName>
        <fullName evidence="2">Uncharacterized protein</fullName>
    </submittedName>
</protein>
<sequence length="170" mass="19384">MNAIKRTANFYFIKPAEGTSPRRLIVINILFWLFIASIILDIVRYAKDLPGSFALFPLLGGMVTLGLLIAVLTLVGVWKKSHWGLTGLLFLNLLTLMGFLTNASFYASVNHIFHHWDFFTLYPRFIPTVIFLILLFSREVLNTFHSTNSKVWPQAIALAVLAFVLMKVFY</sequence>
<feature type="transmembrane region" description="Helical" evidence="1">
    <location>
        <begin position="151"/>
        <end position="169"/>
    </location>
</feature>
<keyword evidence="1" id="KW-0812">Transmembrane</keyword>
<dbReference type="EMBL" id="QLLL01000008">
    <property type="protein sequence ID" value="RAJ00374.1"/>
    <property type="molecule type" value="Genomic_DNA"/>
</dbReference>
<name>A0A327Q912_9BACT</name>
<keyword evidence="1" id="KW-0472">Membrane</keyword>
<dbReference type="AlphaFoldDB" id="A0A327Q912"/>
<dbReference type="RefSeq" id="WP_111599496.1">
    <property type="nucleotide sequence ID" value="NZ_QLLL01000008.1"/>
</dbReference>
<comment type="caution">
    <text evidence="2">The sequence shown here is derived from an EMBL/GenBank/DDBJ whole genome shotgun (WGS) entry which is preliminary data.</text>
</comment>
<feature type="transmembrane region" description="Helical" evidence="1">
    <location>
        <begin position="84"/>
        <end position="106"/>
    </location>
</feature>
<gene>
    <name evidence="2" type="ORF">LX64_04078</name>
</gene>
<keyword evidence="3" id="KW-1185">Reference proteome</keyword>